<dbReference type="Proteomes" id="UP000035034">
    <property type="component" value="Unassembled WGS sequence"/>
</dbReference>
<evidence type="ECO:0000313" key="1">
    <source>
        <dbReference type="EMBL" id="GAB20538.1"/>
    </source>
</evidence>
<dbReference type="STRING" id="1077974.GOEFS_119_00280"/>
<proteinExistence type="predicted"/>
<sequence>MKQVAVGFHAQIETHDLNHFRTLVAAHLHDQFVGHAASGEWRMWWMPRRLIEIDDDGATESVDGVDLVLGLPSTGLTDDALIDLVEILSVHGLSPLDDDDLERAVDTMEAAAAADHFTADYPAGGPYDK</sequence>
<organism evidence="1 2">
    <name type="scientific">Gordonia effusa NBRC 100432</name>
    <dbReference type="NCBI Taxonomy" id="1077974"/>
    <lineage>
        <taxon>Bacteria</taxon>
        <taxon>Bacillati</taxon>
        <taxon>Actinomycetota</taxon>
        <taxon>Actinomycetes</taxon>
        <taxon>Mycobacteriales</taxon>
        <taxon>Gordoniaceae</taxon>
        <taxon>Gordonia</taxon>
    </lineage>
</organism>
<comment type="caution">
    <text evidence="1">The sequence shown here is derived from an EMBL/GenBank/DDBJ whole genome shotgun (WGS) entry which is preliminary data.</text>
</comment>
<dbReference type="EMBL" id="BAEH01000119">
    <property type="protein sequence ID" value="GAB20538.1"/>
    <property type="molecule type" value="Genomic_DNA"/>
</dbReference>
<reference evidence="1 2" key="1">
    <citation type="submission" date="2011-12" db="EMBL/GenBank/DDBJ databases">
        <title>Whole genome shotgun sequence of Gordonia effusa NBRC 100432.</title>
        <authorList>
            <person name="Yoshida I."/>
            <person name="Takarada H."/>
            <person name="Hosoyama A."/>
            <person name="Tsuchikane K."/>
            <person name="Katsumata H."/>
            <person name="Yamazaki S."/>
            <person name="Fujita N."/>
        </authorList>
    </citation>
    <scope>NUCLEOTIDE SEQUENCE [LARGE SCALE GENOMIC DNA]</scope>
    <source>
        <strain evidence="1 2">NBRC 100432</strain>
    </source>
</reference>
<keyword evidence="2" id="KW-1185">Reference proteome</keyword>
<accession>H0R637</accession>
<name>H0R637_9ACTN</name>
<gene>
    <name evidence="1" type="ORF">GOEFS_119_00280</name>
</gene>
<protein>
    <submittedName>
        <fullName evidence="1">Uncharacterized protein</fullName>
    </submittedName>
</protein>
<dbReference type="AlphaFoldDB" id="H0R637"/>
<evidence type="ECO:0000313" key="2">
    <source>
        <dbReference type="Proteomes" id="UP000035034"/>
    </source>
</evidence>
<dbReference type="RefSeq" id="WP_007319873.1">
    <property type="nucleotide sequence ID" value="NZ_BAEH01000119.1"/>
</dbReference>